<gene>
    <name evidence="13" type="primary">whiB1_1</name>
    <name evidence="11" type="synonym">whiB</name>
    <name evidence="13" type="ORF">OEIGOIKO_05828</name>
</gene>
<comment type="cofactor">
    <cofactor evidence="11">
        <name>[4Fe-4S] cluster</name>
        <dbReference type="ChEBI" id="CHEBI:49883"/>
    </cofactor>
    <text evidence="11">Binds 1 [4Fe-4S] cluster per subunit. Following nitrosylation of the [4Fe-4S] cluster binds 1 [4Fe-8(NO)] cluster per subunit.</text>
</comment>
<evidence type="ECO:0000256" key="3">
    <source>
        <dbReference type="ARBA" id="ARBA00022485"/>
    </source>
</evidence>
<dbReference type="GO" id="GO:0046872">
    <property type="term" value="F:metal ion binding"/>
    <property type="evidence" value="ECO:0007669"/>
    <property type="project" value="UniProtKB-KW"/>
</dbReference>
<dbReference type="AlphaFoldDB" id="A0A7U9Q009"/>
<evidence type="ECO:0000259" key="12">
    <source>
        <dbReference type="PROSITE" id="PS51674"/>
    </source>
</evidence>
<dbReference type="PANTHER" id="PTHR38839:SF6">
    <property type="entry name" value="TRANSCRIPTIONAL REGULATOR WHIB1"/>
    <property type="match status" value="1"/>
</dbReference>
<keyword evidence="9 11" id="KW-1015">Disulfide bond</keyword>
<evidence type="ECO:0000313" key="13">
    <source>
        <dbReference type="EMBL" id="GCD38018.1"/>
    </source>
</evidence>
<comment type="PTM">
    <text evidence="11">Upon Fe-S cluster removal intramolecular disulfide bonds are formed.</text>
</comment>
<evidence type="ECO:0000256" key="5">
    <source>
        <dbReference type="ARBA" id="ARBA00023004"/>
    </source>
</evidence>
<evidence type="ECO:0000256" key="1">
    <source>
        <dbReference type="ARBA" id="ARBA00004496"/>
    </source>
</evidence>
<dbReference type="HAMAP" id="MF_01479">
    <property type="entry name" value="WhiB"/>
    <property type="match status" value="1"/>
</dbReference>
<keyword evidence="8 11" id="KW-0238">DNA-binding</keyword>
<comment type="similarity">
    <text evidence="2 11">Belongs to the WhiB family.</text>
</comment>
<dbReference type="GO" id="GO:0051539">
    <property type="term" value="F:4 iron, 4 sulfur cluster binding"/>
    <property type="evidence" value="ECO:0007669"/>
    <property type="project" value="UniProtKB-UniRule"/>
</dbReference>
<keyword evidence="11" id="KW-0963">Cytoplasm</keyword>
<feature type="domain" description="4Fe-4S Wbl-type" evidence="12">
    <location>
        <begin position="20"/>
        <end position="82"/>
    </location>
</feature>
<keyword evidence="7 11" id="KW-0805">Transcription regulation</keyword>
<feature type="binding site" evidence="11">
    <location>
        <position position="21"/>
    </location>
    <ligand>
        <name>[4Fe-4S] cluster</name>
        <dbReference type="ChEBI" id="CHEBI:49883"/>
    </ligand>
</feature>
<evidence type="ECO:0000256" key="9">
    <source>
        <dbReference type="ARBA" id="ARBA00023157"/>
    </source>
</evidence>
<evidence type="ECO:0000313" key="14">
    <source>
        <dbReference type="Proteomes" id="UP000287830"/>
    </source>
</evidence>
<evidence type="ECO:0000256" key="10">
    <source>
        <dbReference type="ARBA" id="ARBA00023163"/>
    </source>
</evidence>
<comment type="PTM">
    <text evidence="11">The Fe-S cluster can be nitrosylated by nitric oxide (NO).</text>
</comment>
<comment type="caution">
    <text evidence="13">The sequence shown here is derived from an EMBL/GenBank/DDBJ whole genome shotgun (WGS) entry which is preliminary data.</text>
</comment>
<dbReference type="PANTHER" id="PTHR38839">
    <property type="entry name" value="TRANSCRIPTIONAL REGULATOR WHID-RELATED"/>
    <property type="match status" value="1"/>
</dbReference>
<evidence type="ECO:0000256" key="4">
    <source>
        <dbReference type="ARBA" id="ARBA00022723"/>
    </source>
</evidence>
<feature type="binding site" evidence="11">
    <location>
        <position position="49"/>
    </location>
    <ligand>
        <name>[4Fe-4S] cluster</name>
        <dbReference type="ChEBI" id="CHEBI:49883"/>
    </ligand>
</feature>
<dbReference type="GeneID" id="95624592"/>
<dbReference type="GO" id="GO:0045892">
    <property type="term" value="P:negative regulation of DNA-templated transcription"/>
    <property type="evidence" value="ECO:0007669"/>
    <property type="project" value="TreeGrafter"/>
</dbReference>
<dbReference type="GO" id="GO:0045454">
    <property type="term" value="P:cell redox homeostasis"/>
    <property type="evidence" value="ECO:0007669"/>
    <property type="project" value="TreeGrafter"/>
</dbReference>
<keyword evidence="5 11" id="KW-0408">Iron</keyword>
<dbReference type="GO" id="GO:0005737">
    <property type="term" value="C:cytoplasm"/>
    <property type="evidence" value="ECO:0007669"/>
    <property type="project" value="UniProtKB-SubCell"/>
</dbReference>
<dbReference type="GO" id="GO:0003677">
    <property type="term" value="F:DNA binding"/>
    <property type="evidence" value="ECO:0007669"/>
    <property type="project" value="UniProtKB-UniRule"/>
</dbReference>
<name>A0A7U9Q009_9ACTN</name>
<evidence type="ECO:0000256" key="6">
    <source>
        <dbReference type="ARBA" id="ARBA00023014"/>
    </source>
</evidence>
<dbReference type="RefSeq" id="WP_125047324.1">
    <property type="nucleotide sequence ID" value="NZ_BHZC01000001.1"/>
</dbReference>
<keyword evidence="3 11" id="KW-0004">4Fe-4S</keyword>
<organism evidence="13 14">
    <name type="scientific">Streptomyces chrestomyceticus JCM 4735</name>
    <dbReference type="NCBI Taxonomy" id="1306181"/>
    <lineage>
        <taxon>Bacteria</taxon>
        <taxon>Bacillati</taxon>
        <taxon>Actinomycetota</taxon>
        <taxon>Actinomycetes</taxon>
        <taxon>Kitasatosporales</taxon>
        <taxon>Streptomycetaceae</taxon>
        <taxon>Streptomyces</taxon>
    </lineage>
</organism>
<dbReference type="PROSITE" id="PS51257">
    <property type="entry name" value="PROKAR_LIPOPROTEIN"/>
    <property type="match status" value="1"/>
</dbReference>
<evidence type="ECO:0000256" key="7">
    <source>
        <dbReference type="ARBA" id="ARBA00023015"/>
    </source>
</evidence>
<comment type="function">
    <text evidence="11">Acts as a transcriptional regulator. Probably redox-responsive. The apo- but not holo-form probably binds DNA.</text>
</comment>
<dbReference type="GO" id="GO:0047134">
    <property type="term" value="F:protein-disulfide reductase [NAD(P)H] activity"/>
    <property type="evidence" value="ECO:0007669"/>
    <property type="project" value="TreeGrafter"/>
</dbReference>
<dbReference type="Pfam" id="PF02467">
    <property type="entry name" value="Whib"/>
    <property type="match status" value="1"/>
</dbReference>
<keyword evidence="6 11" id="KW-0411">Iron-sulfur</keyword>
<reference evidence="13 14" key="1">
    <citation type="submission" date="2018-11" db="EMBL/GenBank/DDBJ databases">
        <title>Whole genome sequence of Streptomyces chrestomyceticus NBRC 13444(T).</title>
        <authorList>
            <person name="Komaki H."/>
            <person name="Tamura T."/>
        </authorList>
    </citation>
    <scope>NUCLEOTIDE SEQUENCE [LARGE SCALE GENOMIC DNA]</scope>
    <source>
        <strain evidence="13 14">NBRC 13444</strain>
    </source>
</reference>
<sequence length="95" mass="10625">MTRHLDAPRDAVTGWQLLGACRTEAPELFYPVGYAGPAKAQIADAKAVCRRCPVMRICQDWALAAGEEWGVWGGLSEAERRSIRRRWALLEEVGR</sequence>
<dbReference type="InterPro" id="IPR003482">
    <property type="entry name" value="Whib"/>
</dbReference>
<dbReference type="GO" id="GO:0035731">
    <property type="term" value="F:dinitrosyl-iron complex binding"/>
    <property type="evidence" value="ECO:0007669"/>
    <property type="project" value="UniProtKB-UniRule"/>
</dbReference>
<evidence type="ECO:0000256" key="2">
    <source>
        <dbReference type="ARBA" id="ARBA00006597"/>
    </source>
</evidence>
<keyword evidence="4 11" id="KW-0479">Metal-binding</keyword>
<comment type="subcellular location">
    <subcellularLocation>
        <location evidence="1 11">Cytoplasm</location>
    </subcellularLocation>
</comment>
<evidence type="ECO:0000256" key="8">
    <source>
        <dbReference type="ARBA" id="ARBA00023125"/>
    </source>
</evidence>
<dbReference type="OrthoDB" id="8104048at2"/>
<evidence type="ECO:0000256" key="11">
    <source>
        <dbReference type="HAMAP-Rule" id="MF_01479"/>
    </source>
</evidence>
<dbReference type="EMBL" id="BHZC01000001">
    <property type="protein sequence ID" value="GCD38018.1"/>
    <property type="molecule type" value="Genomic_DNA"/>
</dbReference>
<keyword evidence="10 11" id="KW-0804">Transcription</keyword>
<proteinExistence type="inferred from homology"/>
<dbReference type="PROSITE" id="PS51674">
    <property type="entry name" value="4FE4S_WBL"/>
    <property type="match status" value="1"/>
</dbReference>
<dbReference type="Proteomes" id="UP000287830">
    <property type="component" value="Unassembled WGS sequence"/>
</dbReference>
<accession>A0A7U9Q009</accession>
<protein>
    <recommendedName>
        <fullName evidence="11">Transcriptional regulator WhiB</fullName>
    </recommendedName>
</protein>
<feature type="binding site" evidence="11">
    <location>
        <position position="52"/>
    </location>
    <ligand>
        <name>[4Fe-4S] cluster</name>
        <dbReference type="ChEBI" id="CHEBI:49883"/>
    </ligand>
</feature>
<dbReference type="InterPro" id="IPR034768">
    <property type="entry name" value="4FE4S_WBL"/>
</dbReference>
<feature type="binding site" evidence="11">
    <location>
        <position position="58"/>
    </location>
    <ligand>
        <name>[4Fe-4S] cluster</name>
        <dbReference type="ChEBI" id="CHEBI:49883"/>
    </ligand>
</feature>